<dbReference type="EMBL" id="JARKIF010000019">
    <property type="protein sequence ID" value="KAJ7618455.1"/>
    <property type="molecule type" value="Genomic_DNA"/>
</dbReference>
<comment type="caution">
    <text evidence="2">The sequence shown here is derived from an EMBL/GenBank/DDBJ whole genome shotgun (WGS) entry which is preliminary data.</text>
</comment>
<evidence type="ECO:0000313" key="2">
    <source>
        <dbReference type="EMBL" id="KAJ7618455.1"/>
    </source>
</evidence>
<sequence>MTRTQRLQGLLPNIQRICFNIWLFLRSQPSAYVPMILGPAAIYSATSLFQLALFFLFQVAPMMRILRKVFLYRHRRALSVIICLFIWDAFSAFILYSSARPTFMTVELQNLDSISQSKILDLETQALWSAQARIQIWELYQPSVELYRYWRMGQTRELRRLTQFLWITMVELSRCQQMLIVAPIVVLYGFFYIKPVVNKVVLRIRYWHWRNQRERERYRAISKLG</sequence>
<keyword evidence="1" id="KW-0812">Transmembrane</keyword>
<gene>
    <name evidence="2" type="ORF">FB45DRAFT_931690</name>
</gene>
<keyword evidence="3" id="KW-1185">Reference proteome</keyword>
<name>A0AAD7FH42_9AGAR</name>
<keyword evidence="1" id="KW-1133">Transmembrane helix</keyword>
<dbReference type="Proteomes" id="UP001221142">
    <property type="component" value="Unassembled WGS sequence"/>
</dbReference>
<evidence type="ECO:0000313" key="3">
    <source>
        <dbReference type="Proteomes" id="UP001221142"/>
    </source>
</evidence>
<dbReference type="AlphaFoldDB" id="A0AAD7FH42"/>
<protein>
    <submittedName>
        <fullName evidence="2">Uncharacterized protein</fullName>
    </submittedName>
</protein>
<reference evidence="2" key="1">
    <citation type="submission" date="2023-03" db="EMBL/GenBank/DDBJ databases">
        <title>Massive genome expansion in bonnet fungi (Mycena s.s.) driven by repeated elements and novel gene families across ecological guilds.</title>
        <authorList>
            <consortium name="Lawrence Berkeley National Laboratory"/>
            <person name="Harder C.B."/>
            <person name="Miyauchi S."/>
            <person name="Viragh M."/>
            <person name="Kuo A."/>
            <person name="Thoen E."/>
            <person name="Andreopoulos B."/>
            <person name="Lu D."/>
            <person name="Skrede I."/>
            <person name="Drula E."/>
            <person name="Henrissat B."/>
            <person name="Morin E."/>
            <person name="Kohler A."/>
            <person name="Barry K."/>
            <person name="LaButti K."/>
            <person name="Morin E."/>
            <person name="Salamov A."/>
            <person name="Lipzen A."/>
            <person name="Mereny Z."/>
            <person name="Hegedus B."/>
            <person name="Baldrian P."/>
            <person name="Stursova M."/>
            <person name="Weitz H."/>
            <person name="Taylor A."/>
            <person name="Grigoriev I.V."/>
            <person name="Nagy L.G."/>
            <person name="Martin F."/>
            <person name="Kauserud H."/>
        </authorList>
    </citation>
    <scope>NUCLEOTIDE SEQUENCE</scope>
    <source>
        <strain evidence="2">9284</strain>
    </source>
</reference>
<feature type="transmembrane region" description="Helical" evidence="1">
    <location>
        <begin position="32"/>
        <end position="57"/>
    </location>
</feature>
<feature type="transmembrane region" description="Helical" evidence="1">
    <location>
        <begin position="77"/>
        <end position="96"/>
    </location>
</feature>
<feature type="transmembrane region" description="Helical" evidence="1">
    <location>
        <begin position="178"/>
        <end position="197"/>
    </location>
</feature>
<proteinExistence type="predicted"/>
<organism evidence="2 3">
    <name type="scientific">Roridomyces roridus</name>
    <dbReference type="NCBI Taxonomy" id="1738132"/>
    <lineage>
        <taxon>Eukaryota</taxon>
        <taxon>Fungi</taxon>
        <taxon>Dikarya</taxon>
        <taxon>Basidiomycota</taxon>
        <taxon>Agaricomycotina</taxon>
        <taxon>Agaricomycetes</taxon>
        <taxon>Agaricomycetidae</taxon>
        <taxon>Agaricales</taxon>
        <taxon>Marasmiineae</taxon>
        <taxon>Mycenaceae</taxon>
        <taxon>Roridomyces</taxon>
    </lineage>
</organism>
<keyword evidence="1" id="KW-0472">Membrane</keyword>
<accession>A0AAD7FH42</accession>
<evidence type="ECO:0000256" key="1">
    <source>
        <dbReference type="SAM" id="Phobius"/>
    </source>
</evidence>